<name>A0A7W6JF27_9CAUL</name>
<dbReference type="InterPro" id="IPR018649">
    <property type="entry name" value="SHOCT"/>
</dbReference>
<dbReference type="EMBL" id="JACIDM010000002">
    <property type="protein sequence ID" value="MBB4082966.1"/>
    <property type="molecule type" value="Genomic_DNA"/>
</dbReference>
<proteinExistence type="predicted"/>
<sequence>MARTAVIAGTATAVSGKVAGRQAAAAPDTPPVAAPSGLSATDLEQLKTLAELHASGVLTDEEFATQKARILH</sequence>
<evidence type="ECO:0000313" key="3">
    <source>
        <dbReference type="Proteomes" id="UP000529946"/>
    </source>
</evidence>
<reference evidence="2 3" key="1">
    <citation type="submission" date="2020-08" db="EMBL/GenBank/DDBJ databases">
        <title>Genomic Encyclopedia of Type Strains, Phase IV (KMG-IV): sequencing the most valuable type-strain genomes for metagenomic binning, comparative biology and taxonomic classification.</title>
        <authorList>
            <person name="Goeker M."/>
        </authorList>
    </citation>
    <scope>NUCLEOTIDE SEQUENCE [LARGE SCALE GENOMIC DNA]</scope>
    <source>
        <strain evidence="2 3">DSM 23960</strain>
    </source>
</reference>
<dbReference type="RefSeq" id="WP_221212310.1">
    <property type="nucleotide sequence ID" value="NZ_BAAAER010000001.1"/>
</dbReference>
<dbReference type="Pfam" id="PF09851">
    <property type="entry name" value="SHOCT"/>
    <property type="match status" value="1"/>
</dbReference>
<organism evidence="2 3">
    <name type="scientific">Brevundimonas lenta</name>
    <dbReference type="NCBI Taxonomy" id="424796"/>
    <lineage>
        <taxon>Bacteria</taxon>
        <taxon>Pseudomonadati</taxon>
        <taxon>Pseudomonadota</taxon>
        <taxon>Alphaproteobacteria</taxon>
        <taxon>Caulobacterales</taxon>
        <taxon>Caulobacteraceae</taxon>
        <taxon>Brevundimonas</taxon>
    </lineage>
</organism>
<comment type="caution">
    <text evidence="2">The sequence shown here is derived from an EMBL/GenBank/DDBJ whole genome shotgun (WGS) entry which is preliminary data.</text>
</comment>
<dbReference type="Proteomes" id="UP000529946">
    <property type="component" value="Unassembled WGS sequence"/>
</dbReference>
<dbReference type="AlphaFoldDB" id="A0A7W6JF27"/>
<keyword evidence="3" id="KW-1185">Reference proteome</keyword>
<gene>
    <name evidence="2" type="ORF">GGR12_001832</name>
</gene>
<protein>
    <recommendedName>
        <fullName evidence="1">SHOCT domain-containing protein</fullName>
    </recommendedName>
</protein>
<evidence type="ECO:0000259" key="1">
    <source>
        <dbReference type="Pfam" id="PF09851"/>
    </source>
</evidence>
<accession>A0A7W6JF27</accession>
<evidence type="ECO:0000313" key="2">
    <source>
        <dbReference type="EMBL" id="MBB4082966.1"/>
    </source>
</evidence>
<feature type="domain" description="SHOCT" evidence="1">
    <location>
        <begin position="44"/>
        <end position="71"/>
    </location>
</feature>